<protein>
    <recommendedName>
        <fullName evidence="9">formate dehydrogenase (coenzyme F420)</fullName>
        <ecNumber evidence="9">1.17.98.3</ecNumber>
    </recommendedName>
</protein>
<evidence type="ECO:0000256" key="9">
    <source>
        <dbReference type="ARBA" id="ARBA00049724"/>
    </source>
</evidence>
<accession>A0AAE4SFH3</accession>
<feature type="region of interest" description="Disordered" evidence="10">
    <location>
        <begin position="1"/>
        <end position="63"/>
    </location>
</feature>
<evidence type="ECO:0000256" key="5">
    <source>
        <dbReference type="ARBA" id="ARBA00023002"/>
    </source>
</evidence>
<dbReference type="PROSITE" id="PS51379">
    <property type="entry name" value="4FE4S_FER_2"/>
    <property type="match status" value="2"/>
</dbReference>
<dbReference type="Pfam" id="PF04422">
    <property type="entry name" value="FrhB_FdhB_N"/>
    <property type="match status" value="1"/>
</dbReference>
<evidence type="ECO:0000256" key="4">
    <source>
        <dbReference type="ARBA" id="ARBA00022833"/>
    </source>
</evidence>
<evidence type="ECO:0000256" key="8">
    <source>
        <dbReference type="ARBA" id="ARBA00047971"/>
    </source>
</evidence>
<sequence length="459" mass="48833">MTAPENIEKKAPAAATGAPAAAPAAPTGAAPAGTAPAGAPPAGAAPGGKPPEGAPKPPAVSVAGDALKGSDIQVGGKYIGWSADADVRKRGGSGGLVTAVLAAALEKGLVANTVVLKKSNQFEAVPVLTSNVQDIYESAGSMHMLISNPTKYLRHFENDANIAIAVKPCDMRGIREQAKRNMINLDKVFTIGLNCGGTIPPYKIRRVVEEVYQLNPDDVCGEEIEKGQLIMETKDGAHHSQSIDEMEIEDNGRRENCRYCIVKIATNADLACGNWGVLGDLSGKGTFVEVNTERGAQFLRNAVDNGYAEVKAASEQASEARGKTNNIMLKMSAKTKEKVFAPIDGDKLAAFQKELVNCIHCGACKTVCPPCACGPEAKCTSFDKLSDSYDISLFHMIRFLHLMDSCVGCGQCSDVCPADIPLARLYRKFANPIQDELQYTTGMDDRTPPFFEIKLEEVQ</sequence>
<evidence type="ECO:0000313" key="12">
    <source>
        <dbReference type="EMBL" id="MDV0447325.1"/>
    </source>
</evidence>
<comment type="caution">
    <text evidence="12">The sequence shown here is derived from an EMBL/GenBank/DDBJ whole genome shotgun (WGS) entry which is preliminary data.</text>
</comment>
<dbReference type="GO" id="GO:0051536">
    <property type="term" value="F:iron-sulfur cluster binding"/>
    <property type="evidence" value="ECO:0007669"/>
    <property type="project" value="UniProtKB-KW"/>
</dbReference>
<evidence type="ECO:0000256" key="3">
    <source>
        <dbReference type="ARBA" id="ARBA00022723"/>
    </source>
</evidence>
<dbReference type="GO" id="GO:0046872">
    <property type="term" value="F:metal ion binding"/>
    <property type="evidence" value="ECO:0007669"/>
    <property type="project" value="UniProtKB-KW"/>
</dbReference>
<evidence type="ECO:0000313" key="13">
    <source>
        <dbReference type="Proteomes" id="UP001271789"/>
    </source>
</evidence>
<feature type="domain" description="4Fe-4S ferredoxin-type" evidence="11">
    <location>
        <begin position="347"/>
        <end position="378"/>
    </location>
</feature>
<organism evidence="12 13">
    <name type="scientific">Methanolapillus africanus</name>
    <dbReference type="NCBI Taxonomy" id="3028297"/>
    <lineage>
        <taxon>Archaea</taxon>
        <taxon>Methanobacteriati</taxon>
        <taxon>Methanobacteriota</taxon>
        <taxon>Stenosarchaea group</taxon>
        <taxon>Methanomicrobia</taxon>
        <taxon>Methanosarcinales</taxon>
        <taxon>Methanosarcinaceae</taxon>
        <taxon>Methanolapillus</taxon>
    </lineage>
</organism>
<dbReference type="Proteomes" id="UP001271789">
    <property type="component" value="Unassembled WGS sequence"/>
</dbReference>
<dbReference type="EMBL" id="JAWDKD010000018">
    <property type="protein sequence ID" value="MDV0447325.1"/>
    <property type="molecule type" value="Genomic_DNA"/>
</dbReference>
<dbReference type="InterPro" id="IPR017900">
    <property type="entry name" value="4Fe4S_Fe_S_CS"/>
</dbReference>
<keyword evidence="5" id="KW-0560">Oxidoreductase</keyword>
<comment type="catalytic activity">
    <reaction evidence="8">
        <text>oxidized coenzyme F420-(gamma-L-Glu)(n) + formate + 2 H(+) = reduced coenzyme F420-(gamma-L-Glu)(n) + CO2</text>
        <dbReference type="Rhea" id="RHEA:42764"/>
        <dbReference type="Rhea" id="RHEA-COMP:12939"/>
        <dbReference type="Rhea" id="RHEA-COMP:14378"/>
        <dbReference type="ChEBI" id="CHEBI:15378"/>
        <dbReference type="ChEBI" id="CHEBI:15740"/>
        <dbReference type="ChEBI" id="CHEBI:16526"/>
        <dbReference type="ChEBI" id="CHEBI:133980"/>
        <dbReference type="ChEBI" id="CHEBI:139511"/>
        <dbReference type="EC" id="1.17.98.3"/>
    </reaction>
</comment>
<dbReference type="InterPro" id="IPR045220">
    <property type="entry name" value="FRHB/FDHB/HCAR-like"/>
</dbReference>
<name>A0AAE4SFH3_9EURY</name>
<dbReference type="Pfam" id="PF13183">
    <property type="entry name" value="Fer4_8"/>
    <property type="match status" value="1"/>
</dbReference>
<dbReference type="Gene3D" id="1.10.1060.10">
    <property type="entry name" value="Alpha-helical ferredoxin"/>
    <property type="match status" value="1"/>
</dbReference>
<dbReference type="AlphaFoldDB" id="A0AAE4SFH3"/>
<dbReference type="GO" id="GO:0043794">
    <property type="term" value="F:formate dehydrogenase (coenzyme F420) activity"/>
    <property type="evidence" value="ECO:0007669"/>
    <property type="project" value="UniProtKB-EC"/>
</dbReference>
<dbReference type="InterPro" id="IPR007516">
    <property type="entry name" value="Co_F420_Hydgase/DH_bsu_N"/>
</dbReference>
<keyword evidence="13" id="KW-1185">Reference proteome</keyword>
<dbReference type="InterPro" id="IPR009051">
    <property type="entry name" value="Helical_ferredxn"/>
</dbReference>
<evidence type="ECO:0000256" key="10">
    <source>
        <dbReference type="SAM" id="MobiDB-lite"/>
    </source>
</evidence>
<comment type="cofactor">
    <cofactor evidence="1">
        <name>Zn(2+)</name>
        <dbReference type="ChEBI" id="CHEBI:29105"/>
    </cofactor>
</comment>
<dbReference type="PANTHER" id="PTHR31332:SF6">
    <property type="entry name" value="FORMATE DEHYDROGENASE SUBUNIT BETA"/>
    <property type="match status" value="1"/>
</dbReference>
<comment type="cofactor">
    <cofactor evidence="2">
        <name>FAD</name>
        <dbReference type="ChEBI" id="CHEBI:57692"/>
    </cofactor>
</comment>
<proteinExistence type="predicted"/>
<keyword evidence="4" id="KW-0862">Zinc</keyword>
<feature type="compositionally biased region" description="Pro residues" evidence="10">
    <location>
        <begin position="48"/>
        <end position="58"/>
    </location>
</feature>
<feature type="domain" description="4Fe-4S ferredoxin-type" evidence="11">
    <location>
        <begin position="397"/>
        <end position="426"/>
    </location>
</feature>
<evidence type="ECO:0000259" key="11">
    <source>
        <dbReference type="PROSITE" id="PS51379"/>
    </source>
</evidence>
<dbReference type="GO" id="GO:0052592">
    <property type="term" value="F:oxidoreductase activity, acting on CH or CH2 groups, with an iron-sulfur protein as acceptor"/>
    <property type="evidence" value="ECO:0007669"/>
    <property type="project" value="TreeGrafter"/>
</dbReference>
<dbReference type="SUPFAM" id="SSF46548">
    <property type="entry name" value="alpha-helical ferredoxin"/>
    <property type="match status" value="1"/>
</dbReference>
<evidence type="ECO:0000256" key="7">
    <source>
        <dbReference type="ARBA" id="ARBA00023014"/>
    </source>
</evidence>
<gene>
    <name evidence="12" type="ORF">MsAg5_12090</name>
</gene>
<feature type="compositionally biased region" description="Low complexity" evidence="10">
    <location>
        <begin position="12"/>
        <end position="44"/>
    </location>
</feature>
<dbReference type="PROSITE" id="PS00198">
    <property type="entry name" value="4FE4S_FER_1"/>
    <property type="match status" value="2"/>
</dbReference>
<keyword evidence="7" id="KW-0411">Iron-sulfur</keyword>
<dbReference type="EC" id="1.17.98.3" evidence="9"/>
<evidence type="ECO:0000256" key="2">
    <source>
        <dbReference type="ARBA" id="ARBA00001974"/>
    </source>
</evidence>
<keyword evidence="6" id="KW-0408">Iron</keyword>
<dbReference type="RefSeq" id="WP_338099746.1">
    <property type="nucleotide sequence ID" value="NZ_JAWDKD010000018.1"/>
</dbReference>
<dbReference type="InterPro" id="IPR017896">
    <property type="entry name" value="4Fe4S_Fe-S-bd"/>
</dbReference>
<reference evidence="12" key="1">
    <citation type="submission" date="2023-06" db="EMBL/GenBank/DDBJ databases">
        <title>Genome sequence of Methanosarcinaceae archaeon Ag5.</title>
        <authorList>
            <person name="Protasov E."/>
            <person name="Platt K."/>
            <person name="Poehlein A."/>
            <person name="Daniel R."/>
            <person name="Brune A."/>
        </authorList>
    </citation>
    <scope>NUCLEOTIDE SEQUENCE</scope>
    <source>
        <strain evidence="12">Ag5</strain>
    </source>
</reference>
<dbReference type="PANTHER" id="PTHR31332">
    <property type="entry name" value="7-HYDROXYMETHYL CHLOROPHYLL A REDUCTASE, CHLOROPLASTIC"/>
    <property type="match status" value="1"/>
</dbReference>
<feature type="compositionally biased region" description="Basic and acidic residues" evidence="10">
    <location>
        <begin position="1"/>
        <end position="11"/>
    </location>
</feature>
<evidence type="ECO:0000256" key="6">
    <source>
        <dbReference type="ARBA" id="ARBA00023004"/>
    </source>
</evidence>
<dbReference type="Pfam" id="PF04432">
    <property type="entry name" value="FrhB_FdhB_C"/>
    <property type="match status" value="1"/>
</dbReference>
<keyword evidence="3" id="KW-0479">Metal-binding</keyword>
<evidence type="ECO:0000256" key="1">
    <source>
        <dbReference type="ARBA" id="ARBA00001947"/>
    </source>
</evidence>
<dbReference type="InterPro" id="IPR007525">
    <property type="entry name" value="FrhB_FdhB_C"/>
</dbReference>